<dbReference type="EMBL" id="NPBS01000076">
    <property type="protein sequence ID" value="PAF25176.1"/>
    <property type="molecule type" value="Genomic_DNA"/>
</dbReference>
<dbReference type="AlphaFoldDB" id="A0A268NTR4"/>
<evidence type="ECO:0000256" key="2">
    <source>
        <dbReference type="ARBA" id="ARBA00022597"/>
    </source>
</evidence>
<dbReference type="GO" id="GO:0009401">
    <property type="term" value="P:phosphoenolpyruvate-dependent sugar phosphotransferase system"/>
    <property type="evidence" value="ECO:0007669"/>
    <property type="project" value="UniProtKB-KW"/>
</dbReference>
<feature type="modified residue" description="Phosphohistidine; by HPr" evidence="7">
    <location>
        <position position="75"/>
    </location>
</feature>
<dbReference type="Gene3D" id="1.20.58.80">
    <property type="entry name" value="Phosphotransferase system, lactose/cellobiose-type IIA subunit"/>
    <property type="match status" value="1"/>
</dbReference>
<dbReference type="PIRSF" id="PIRSF000699">
    <property type="entry name" value="PTS_IILac_III"/>
    <property type="match status" value="1"/>
</dbReference>
<evidence type="ECO:0000313" key="9">
    <source>
        <dbReference type="EMBL" id="PAF25176.1"/>
    </source>
</evidence>
<evidence type="ECO:0000313" key="8">
    <source>
        <dbReference type="EMBL" id="PAE86897.1"/>
    </source>
</evidence>
<evidence type="ECO:0000313" key="10">
    <source>
        <dbReference type="Proteomes" id="UP000216133"/>
    </source>
</evidence>
<dbReference type="EMBL" id="NPCC01000045">
    <property type="protein sequence ID" value="PAE86897.1"/>
    <property type="molecule type" value="Genomic_DNA"/>
</dbReference>
<dbReference type="Proteomes" id="UP000216133">
    <property type="component" value="Unassembled WGS sequence"/>
</dbReference>
<comment type="cofactor">
    <cofactor evidence="6">
        <name>Mg(2+)</name>
        <dbReference type="ChEBI" id="CHEBI:18420"/>
    </cofactor>
    <text evidence="6">Binds 1 Mg(2+) ion per trimer.</text>
</comment>
<dbReference type="Pfam" id="PF02255">
    <property type="entry name" value="PTS_IIA"/>
    <property type="match status" value="1"/>
</dbReference>
<evidence type="ECO:0000256" key="3">
    <source>
        <dbReference type="ARBA" id="ARBA00022679"/>
    </source>
</evidence>
<dbReference type="SUPFAM" id="SSF46973">
    <property type="entry name" value="Enzyme IIa from lactose specific PTS, IIa-lac"/>
    <property type="match status" value="1"/>
</dbReference>
<proteinExistence type="predicted"/>
<dbReference type="PROSITE" id="PS51095">
    <property type="entry name" value="PTS_EIIA_TYPE_3"/>
    <property type="match status" value="1"/>
</dbReference>
<accession>A0A268NTR4</accession>
<dbReference type="PANTHER" id="PTHR34382">
    <property type="entry name" value="PTS SYSTEM N,N'-DIACETYLCHITOBIOSE-SPECIFIC EIIA COMPONENT"/>
    <property type="match status" value="1"/>
</dbReference>
<keyword evidence="6" id="KW-0479">Metal-binding</keyword>
<keyword evidence="6" id="KW-0460">Magnesium</keyword>
<sequence length="103" mass="11641">MNIHENAFSIILHSGNARSKTMQALQSAREQQFSEADNLLEEAEKEINVAHKVQTEMIQSNARGEEINLSILLIHAQDHLMTAMLAIDLAKEILLLHKDKVQK</sequence>
<dbReference type="InterPro" id="IPR036542">
    <property type="entry name" value="PTS_IIA_lac/cel_sf"/>
</dbReference>
<dbReference type="GO" id="GO:0046872">
    <property type="term" value="F:metal ion binding"/>
    <property type="evidence" value="ECO:0007669"/>
    <property type="project" value="UniProtKB-KW"/>
</dbReference>
<dbReference type="GeneID" id="86924231"/>
<reference evidence="10 11" key="1">
    <citation type="submission" date="2017-07" db="EMBL/GenBank/DDBJ databases">
        <title>Isolation and whole genome analysis of endospore-forming bacteria from heroin.</title>
        <authorList>
            <person name="Kalinowski J."/>
            <person name="Ahrens B."/>
            <person name="Al-Dilaimi A."/>
            <person name="Winkler A."/>
            <person name="Wibberg D."/>
            <person name="Schleenbecker U."/>
            <person name="Ruckert C."/>
            <person name="Wolfel R."/>
            <person name="Grass G."/>
        </authorList>
    </citation>
    <scope>NUCLEOTIDE SEQUENCE [LARGE SCALE GENOMIC DNA]</scope>
    <source>
        <strain evidence="9 10">7523-2</strain>
        <strain evidence="8 11">7539</strain>
    </source>
</reference>
<dbReference type="Proteomes" id="UP000216207">
    <property type="component" value="Unassembled WGS sequence"/>
</dbReference>
<dbReference type="InterPro" id="IPR003188">
    <property type="entry name" value="PTS_IIA_lac/cel"/>
</dbReference>
<keyword evidence="2" id="KW-0762">Sugar transport</keyword>
<name>A0A268NTR4_SHOCL</name>
<keyword evidence="1" id="KW-0813">Transport</keyword>
<evidence type="ECO:0000313" key="11">
    <source>
        <dbReference type="Proteomes" id="UP000216207"/>
    </source>
</evidence>
<dbReference type="RefSeq" id="WP_073305878.1">
    <property type="nucleotide sequence ID" value="NZ_BOQS01000020.1"/>
</dbReference>
<keyword evidence="3" id="KW-0808">Transferase</keyword>
<dbReference type="GO" id="GO:0016740">
    <property type="term" value="F:transferase activity"/>
    <property type="evidence" value="ECO:0007669"/>
    <property type="project" value="UniProtKB-KW"/>
</dbReference>
<evidence type="ECO:0000256" key="4">
    <source>
        <dbReference type="ARBA" id="ARBA00022683"/>
    </source>
</evidence>
<evidence type="ECO:0000256" key="1">
    <source>
        <dbReference type="ARBA" id="ARBA00022448"/>
    </source>
</evidence>
<evidence type="ECO:0000256" key="6">
    <source>
        <dbReference type="PIRSR" id="PIRSR000699-2"/>
    </source>
</evidence>
<dbReference type="CDD" id="cd00215">
    <property type="entry name" value="PTS_IIA_lac"/>
    <property type="match status" value="1"/>
</dbReference>
<keyword evidence="4" id="KW-0598">Phosphotransferase system</keyword>
<evidence type="ECO:0000256" key="7">
    <source>
        <dbReference type="PROSITE-ProRule" id="PRU00418"/>
    </source>
</evidence>
<gene>
    <name evidence="8" type="primary">celC</name>
    <name evidence="9" type="ORF">CHH61_14745</name>
    <name evidence="8" type="ORF">CHH72_21460</name>
</gene>
<dbReference type="PANTHER" id="PTHR34382:SF7">
    <property type="entry name" value="PTS SYSTEM N,N'-DIACETYLCHITOBIOSE-SPECIFIC EIIA COMPONENT"/>
    <property type="match status" value="1"/>
</dbReference>
<protein>
    <submittedName>
        <fullName evidence="8">PTS lactose/cellobiose transporter subunit IIA</fullName>
    </submittedName>
</protein>
<evidence type="ECO:0000256" key="5">
    <source>
        <dbReference type="PIRSR" id="PIRSR000699-1"/>
    </source>
</evidence>
<organism evidence="8 11">
    <name type="scientific">Shouchella clausii</name>
    <name type="common">Alkalihalobacillus clausii</name>
    <dbReference type="NCBI Taxonomy" id="79880"/>
    <lineage>
        <taxon>Bacteria</taxon>
        <taxon>Bacillati</taxon>
        <taxon>Bacillota</taxon>
        <taxon>Bacilli</taxon>
        <taxon>Bacillales</taxon>
        <taxon>Bacillaceae</taxon>
        <taxon>Shouchella</taxon>
    </lineage>
</organism>
<feature type="active site" description="Tele-phosphohistidine intermediate" evidence="5">
    <location>
        <position position="75"/>
    </location>
</feature>
<feature type="binding site" evidence="6">
    <location>
        <position position="78"/>
    </location>
    <ligand>
        <name>Mg(2+)</name>
        <dbReference type="ChEBI" id="CHEBI:18420"/>
        <note>ligand shared between all trimeric partners</note>
    </ligand>
</feature>
<comment type="caution">
    <text evidence="8">The sequence shown here is derived from an EMBL/GenBank/DDBJ whole genome shotgun (WGS) entry which is preliminary data.</text>
</comment>